<proteinExistence type="predicted"/>
<dbReference type="SUPFAM" id="SSF52540">
    <property type="entry name" value="P-loop containing nucleoside triphosphate hydrolases"/>
    <property type="match status" value="1"/>
</dbReference>
<organism evidence="2 3">
    <name type="scientific">Candidatus Thiomargarita nelsonii</name>
    <dbReference type="NCBI Taxonomy" id="1003181"/>
    <lineage>
        <taxon>Bacteria</taxon>
        <taxon>Pseudomonadati</taxon>
        <taxon>Pseudomonadota</taxon>
        <taxon>Gammaproteobacteria</taxon>
        <taxon>Thiotrichales</taxon>
        <taxon>Thiotrichaceae</taxon>
        <taxon>Thiomargarita</taxon>
    </lineage>
</organism>
<keyword evidence="3" id="KW-1185">Reference proteome</keyword>
<dbReference type="Proteomes" id="UP000030428">
    <property type="component" value="Unassembled WGS sequence"/>
</dbReference>
<dbReference type="EMBL" id="JSZA02000056">
    <property type="protein sequence ID" value="TGO02944.1"/>
    <property type="molecule type" value="Genomic_DNA"/>
</dbReference>
<dbReference type="GO" id="GO:0005524">
    <property type="term" value="F:ATP binding"/>
    <property type="evidence" value="ECO:0007669"/>
    <property type="project" value="InterPro"/>
</dbReference>
<dbReference type="InterPro" id="IPR003959">
    <property type="entry name" value="ATPase_AAA_core"/>
</dbReference>
<dbReference type="InterPro" id="IPR027417">
    <property type="entry name" value="P-loop_NTPase"/>
</dbReference>
<dbReference type="GO" id="GO:0016887">
    <property type="term" value="F:ATP hydrolysis activity"/>
    <property type="evidence" value="ECO:0007669"/>
    <property type="project" value="InterPro"/>
</dbReference>
<dbReference type="Pfam" id="PF13304">
    <property type="entry name" value="AAA_21"/>
    <property type="match status" value="1"/>
</dbReference>
<gene>
    <name evidence="2" type="ORF">PN36_15570</name>
</gene>
<comment type="caution">
    <text evidence="2">The sequence shown here is derived from an EMBL/GenBank/DDBJ whole genome shotgun (WGS) entry which is preliminary data.</text>
</comment>
<feature type="domain" description="ATPase AAA-type core" evidence="1">
    <location>
        <begin position="2"/>
        <end position="43"/>
    </location>
</feature>
<protein>
    <recommendedName>
        <fullName evidence="1">ATPase AAA-type core domain-containing protein</fullName>
    </recommendedName>
</protein>
<dbReference type="Gene3D" id="3.40.50.300">
    <property type="entry name" value="P-loop containing nucleotide triphosphate hydrolases"/>
    <property type="match status" value="1"/>
</dbReference>
<sequence>MVFIDEIESHIHPKWQSRIISLLKESFPKTTFYIATHSPVIISMAEEGEAYELVKDGKKVTAHQLGNPKEWYRRFCSSLSG</sequence>
<evidence type="ECO:0000313" key="3">
    <source>
        <dbReference type="Proteomes" id="UP000030428"/>
    </source>
</evidence>
<evidence type="ECO:0000313" key="2">
    <source>
        <dbReference type="EMBL" id="TGO02944.1"/>
    </source>
</evidence>
<accession>A0A4E0RSB8</accession>
<evidence type="ECO:0000259" key="1">
    <source>
        <dbReference type="Pfam" id="PF13304"/>
    </source>
</evidence>
<dbReference type="AlphaFoldDB" id="A0A4E0RSB8"/>
<reference evidence="2 3" key="1">
    <citation type="journal article" date="2016" name="Front. Microbiol.">
        <title>Single-Cell (Meta-)Genomics of a Dimorphic Candidatus Thiomargarita nelsonii Reveals Genomic Plasticity.</title>
        <authorList>
            <person name="Flood B.E."/>
            <person name="Fliss P."/>
            <person name="Jones D.S."/>
            <person name="Dick G.J."/>
            <person name="Jain S."/>
            <person name="Kaster A.K."/>
            <person name="Winkel M."/>
            <person name="Mussmann M."/>
            <person name="Bailey J."/>
        </authorList>
    </citation>
    <scope>NUCLEOTIDE SEQUENCE [LARGE SCALE GENOMIC DNA]</scope>
    <source>
        <strain evidence="2">Hydrate Ridge</strain>
    </source>
</reference>
<name>A0A4E0RSB8_9GAMM</name>